<dbReference type="AlphaFoldDB" id="A0A2A7MM12"/>
<dbReference type="SUPFAM" id="SSF51735">
    <property type="entry name" value="NAD(P)-binding Rossmann-fold domains"/>
    <property type="match status" value="1"/>
</dbReference>
<accession>A0A2A7MM12</accession>
<dbReference type="Gene3D" id="3.40.50.720">
    <property type="entry name" value="NAD(P)-binding Rossmann-like Domain"/>
    <property type="match status" value="1"/>
</dbReference>
<dbReference type="Proteomes" id="UP000220840">
    <property type="component" value="Unassembled WGS sequence"/>
</dbReference>
<proteinExistence type="predicted"/>
<evidence type="ECO:0000313" key="2">
    <source>
        <dbReference type="Proteomes" id="UP000220840"/>
    </source>
</evidence>
<name>A0A2A7MM12_9CLOT</name>
<dbReference type="EMBL" id="PDCJ01000001">
    <property type="protein sequence ID" value="PEG32590.1"/>
    <property type="molecule type" value="Genomic_DNA"/>
</dbReference>
<sequence>MLVALVGYTGFVGTNLTKSFKFNNLYNSKNIEEAFGTNPDLLVYSGVPAEKFLANNNPERDFKIIENAFENIKKINPQKIVLISTIDVYKNPINVDEDTQIDITGLLPYGLNRYKLERLVEENFENHLIVRLPGLYGENIKKNFIYDLINVIPSLLTEKKYREILEKDNFIKNYYIKQDNGFYKCMFLNEAQRKNLKEYFNQIGFSALNFTDSRSVFQFYNLSYLWEHINLALGNGIKKLNLATEPILISELYSYIKEEPFNNELSKEPFNYDYRTKYDYMFKGNMGYIFDKDFILNDIKQFVLRK</sequence>
<reference evidence="1 2" key="1">
    <citation type="submission" date="2017-10" db="EMBL/GenBank/DDBJ databases">
        <title>Effective Description of Clostridium neonatale sp. nov. linked to necrotizing enterocolitis in neonates and a clarification of species assignable to the genus Clostridium (Prazmowski 1880) emend. Lawson and Rainey 2016.</title>
        <authorList>
            <person name="Bernard K."/>
            <person name="Burdz T."/>
            <person name="Wiebe D."/>
            <person name="Balcewich B."/>
            <person name="Alfa M."/>
            <person name="Bernier A.-M."/>
        </authorList>
    </citation>
    <scope>NUCLEOTIDE SEQUENCE [LARGE SCALE GENOMIC DNA]</scope>
    <source>
        <strain evidence="1 2">LCDC99A005</strain>
    </source>
</reference>
<protein>
    <submittedName>
        <fullName evidence="1">NAD(P)-dependent oxidoreductase</fullName>
    </submittedName>
</protein>
<dbReference type="RefSeq" id="WP_058296732.1">
    <property type="nucleotide sequence ID" value="NZ_LN890328.1"/>
</dbReference>
<dbReference type="STRING" id="137838.GCA_001458595_04112"/>
<gene>
    <name evidence="1" type="ORF">CQ394_13110</name>
</gene>
<keyword evidence="2" id="KW-1185">Reference proteome</keyword>
<dbReference type="InterPro" id="IPR036291">
    <property type="entry name" value="NAD(P)-bd_dom_sf"/>
</dbReference>
<comment type="caution">
    <text evidence="1">The sequence shown here is derived from an EMBL/GenBank/DDBJ whole genome shotgun (WGS) entry which is preliminary data.</text>
</comment>
<dbReference type="OrthoDB" id="9812470at2"/>
<evidence type="ECO:0000313" key="1">
    <source>
        <dbReference type="EMBL" id="PEG32590.1"/>
    </source>
</evidence>
<organism evidence="1 2">
    <name type="scientific">Clostridium neonatale</name>
    <dbReference type="NCBI Taxonomy" id="137838"/>
    <lineage>
        <taxon>Bacteria</taxon>
        <taxon>Bacillati</taxon>
        <taxon>Bacillota</taxon>
        <taxon>Clostridia</taxon>
        <taxon>Eubacteriales</taxon>
        <taxon>Clostridiaceae</taxon>
        <taxon>Clostridium</taxon>
    </lineage>
</organism>